<comment type="similarity">
    <text evidence="1">Belongs to the paxM FAD-dependent monooxygenase family.</text>
</comment>
<evidence type="ECO:0000256" key="1">
    <source>
        <dbReference type="ARBA" id="ARBA00007992"/>
    </source>
</evidence>
<dbReference type="PANTHER" id="PTHR13789:SF317">
    <property type="entry name" value="FAD-BINDING DOMAIN-CONTAINING PROTEIN-RELATED"/>
    <property type="match status" value="1"/>
</dbReference>
<dbReference type="Proteomes" id="UP001216150">
    <property type="component" value="Unassembled WGS sequence"/>
</dbReference>
<name>A0AAD6DCL5_9EURO</name>
<proteinExistence type="inferred from homology"/>
<keyword evidence="2" id="KW-0560">Oxidoreductase</keyword>
<comment type="caution">
    <text evidence="4">The sequence shown here is derived from an EMBL/GenBank/DDBJ whole genome shotgun (WGS) entry which is preliminary data.</text>
</comment>
<keyword evidence="5" id="KW-1185">Reference proteome</keyword>
<keyword evidence="3" id="KW-0503">Monooxygenase</keyword>
<dbReference type="AlphaFoldDB" id="A0AAD6DCL5"/>
<protein>
    <submittedName>
        <fullName evidence="4">Uncharacterized protein</fullName>
    </submittedName>
</protein>
<evidence type="ECO:0000256" key="2">
    <source>
        <dbReference type="ARBA" id="ARBA00023002"/>
    </source>
</evidence>
<organism evidence="4 5">
    <name type="scientific">Penicillium hetheringtonii</name>
    <dbReference type="NCBI Taxonomy" id="911720"/>
    <lineage>
        <taxon>Eukaryota</taxon>
        <taxon>Fungi</taxon>
        <taxon>Dikarya</taxon>
        <taxon>Ascomycota</taxon>
        <taxon>Pezizomycotina</taxon>
        <taxon>Eurotiomycetes</taxon>
        <taxon>Eurotiomycetidae</taxon>
        <taxon>Eurotiales</taxon>
        <taxon>Aspergillaceae</taxon>
        <taxon>Penicillium</taxon>
    </lineage>
</organism>
<dbReference type="EMBL" id="JAQJAC010000009">
    <property type="protein sequence ID" value="KAJ5573312.1"/>
    <property type="molecule type" value="Genomic_DNA"/>
</dbReference>
<dbReference type="InterPro" id="IPR050493">
    <property type="entry name" value="FAD-dep_Monooxygenase_BioMet"/>
</dbReference>
<sequence>MSLLVQKESRDFILTPWKIYRYDAGGDLKFKQDFAGIRQHWQAEWYLIHRVDLHKSLKLKAIETAEIHLECKIASIDIESSHPSVVLEDGRKNEWTKRYVDGDGIFLEWSANDRRLVAYLCSDNTIMNLCAFMPSEEARVDLDTQGDSECGKFLSSSMPFFILQLTRACVGWQAVGDKESILQGFSEFTSGVQNIIQSADQCLKVWNLYDMDPLATWVECSTIGRCCTSVPAM</sequence>
<evidence type="ECO:0000313" key="4">
    <source>
        <dbReference type="EMBL" id="KAJ5573312.1"/>
    </source>
</evidence>
<reference evidence="4 5" key="1">
    <citation type="journal article" date="2023" name="IMA Fungus">
        <title>Comparative genomic study of the Penicillium genus elucidates a diverse pangenome and 15 lateral gene transfer events.</title>
        <authorList>
            <person name="Petersen C."/>
            <person name="Sorensen T."/>
            <person name="Nielsen M.R."/>
            <person name="Sondergaard T.E."/>
            <person name="Sorensen J.L."/>
            <person name="Fitzpatrick D.A."/>
            <person name="Frisvad J.C."/>
            <person name="Nielsen K.L."/>
        </authorList>
    </citation>
    <scope>NUCLEOTIDE SEQUENCE [LARGE SCALE GENOMIC DNA]</scope>
    <source>
        <strain evidence="4 5">IBT 29057</strain>
    </source>
</reference>
<gene>
    <name evidence="4" type="ORF">N7450_010296</name>
</gene>
<evidence type="ECO:0000256" key="3">
    <source>
        <dbReference type="ARBA" id="ARBA00023033"/>
    </source>
</evidence>
<dbReference type="Gene3D" id="3.30.9.30">
    <property type="match status" value="1"/>
</dbReference>
<evidence type="ECO:0000313" key="5">
    <source>
        <dbReference type="Proteomes" id="UP001216150"/>
    </source>
</evidence>
<accession>A0AAD6DCL5</accession>
<dbReference type="PANTHER" id="PTHR13789">
    <property type="entry name" value="MONOOXYGENASE"/>
    <property type="match status" value="1"/>
</dbReference>
<dbReference type="GO" id="GO:0004497">
    <property type="term" value="F:monooxygenase activity"/>
    <property type="evidence" value="ECO:0007669"/>
    <property type="project" value="UniProtKB-KW"/>
</dbReference>